<proteinExistence type="inferred from homology"/>
<name>A0A6B0YWF2_9CHLR</name>
<comment type="subcellular location">
    <subcellularLocation>
        <location evidence="1">Cell membrane</location>
        <topology evidence="1">Peripheral membrane protein</topology>
    </subcellularLocation>
</comment>
<dbReference type="FunFam" id="3.40.50.300:FF:000016">
    <property type="entry name" value="Oligopeptide ABC transporter ATP-binding component"/>
    <property type="match status" value="1"/>
</dbReference>
<dbReference type="InterPro" id="IPR050388">
    <property type="entry name" value="ABC_Ni/Peptide_Import"/>
</dbReference>
<dbReference type="InterPro" id="IPR027417">
    <property type="entry name" value="P-loop_NTPase"/>
</dbReference>
<evidence type="ECO:0000256" key="2">
    <source>
        <dbReference type="ARBA" id="ARBA00005417"/>
    </source>
</evidence>
<dbReference type="InterPro" id="IPR013563">
    <property type="entry name" value="Oligopep_ABC_C"/>
</dbReference>
<dbReference type="CDD" id="cd03257">
    <property type="entry name" value="ABC_NikE_OppD_transporters"/>
    <property type="match status" value="1"/>
</dbReference>
<dbReference type="GO" id="GO:0005524">
    <property type="term" value="F:ATP binding"/>
    <property type="evidence" value="ECO:0007669"/>
    <property type="project" value="UniProtKB-KW"/>
</dbReference>
<reference evidence="11" key="1">
    <citation type="submission" date="2019-09" db="EMBL/GenBank/DDBJ databases">
        <title>Characterisation of the sponge microbiome using genome-centric metagenomics.</title>
        <authorList>
            <person name="Engelberts J.P."/>
            <person name="Robbins S.J."/>
            <person name="De Goeij J.M."/>
            <person name="Aranda M."/>
            <person name="Bell S.C."/>
            <person name="Webster N.S."/>
        </authorList>
    </citation>
    <scope>NUCLEOTIDE SEQUENCE</scope>
    <source>
        <strain evidence="11">SB0664_bin_27</strain>
    </source>
</reference>
<dbReference type="Gene3D" id="3.40.50.300">
    <property type="entry name" value="P-loop containing nucleotide triphosphate hydrolases"/>
    <property type="match status" value="1"/>
</dbReference>
<keyword evidence="9" id="KW-0472">Membrane</keyword>
<gene>
    <name evidence="11" type="ORF">F4Y42_16125</name>
</gene>
<accession>A0A6B0YWF2</accession>
<evidence type="ECO:0000259" key="10">
    <source>
        <dbReference type="PROSITE" id="PS50893"/>
    </source>
</evidence>
<dbReference type="PANTHER" id="PTHR43297">
    <property type="entry name" value="OLIGOPEPTIDE TRANSPORT ATP-BINDING PROTEIN APPD"/>
    <property type="match status" value="1"/>
</dbReference>
<evidence type="ECO:0000256" key="8">
    <source>
        <dbReference type="ARBA" id="ARBA00022967"/>
    </source>
</evidence>
<dbReference type="InterPro" id="IPR017871">
    <property type="entry name" value="ABC_transporter-like_CS"/>
</dbReference>
<evidence type="ECO:0000256" key="5">
    <source>
        <dbReference type="ARBA" id="ARBA00022519"/>
    </source>
</evidence>
<keyword evidence="7 11" id="KW-0067">ATP-binding</keyword>
<comment type="similarity">
    <text evidence="2">Belongs to the ABC transporter superfamily.</text>
</comment>
<keyword evidence="5" id="KW-0997">Cell inner membrane</keyword>
<dbReference type="GO" id="GO:0005886">
    <property type="term" value="C:plasma membrane"/>
    <property type="evidence" value="ECO:0007669"/>
    <property type="project" value="UniProtKB-SubCell"/>
</dbReference>
<feature type="domain" description="ABC transporter" evidence="10">
    <location>
        <begin position="8"/>
        <end position="263"/>
    </location>
</feature>
<comment type="caution">
    <text evidence="11">The sequence shown here is derived from an EMBL/GenBank/DDBJ whole genome shotgun (WGS) entry which is preliminary data.</text>
</comment>
<evidence type="ECO:0000256" key="7">
    <source>
        <dbReference type="ARBA" id="ARBA00022840"/>
    </source>
</evidence>
<dbReference type="Pfam" id="PF08352">
    <property type="entry name" value="oligo_HPY"/>
    <property type="match status" value="1"/>
</dbReference>
<evidence type="ECO:0000256" key="4">
    <source>
        <dbReference type="ARBA" id="ARBA00022475"/>
    </source>
</evidence>
<dbReference type="PANTHER" id="PTHR43297:SF14">
    <property type="entry name" value="ATPASE AAA-TYPE CORE DOMAIN-CONTAINING PROTEIN"/>
    <property type="match status" value="1"/>
</dbReference>
<dbReference type="PROSITE" id="PS00211">
    <property type="entry name" value="ABC_TRANSPORTER_1"/>
    <property type="match status" value="1"/>
</dbReference>
<evidence type="ECO:0000256" key="6">
    <source>
        <dbReference type="ARBA" id="ARBA00022741"/>
    </source>
</evidence>
<dbReference type="InterPro" id="IPR003593">
    <property type="entry name" value="AAA+_ATPase"/>
</dbReference>
<evidence type="ECO:0000256" key="3">
    <source>
        <dbReference type="ARBA" id="ARBA00022448"/>
    </source>
</evidence>
<evidence type="ECO:0000256" key="9">
    <source>
        <dbReference type="ARBA" id="ARBA00023136"/>
    </source>
</evidence>
<dbReference type="AlphaFoldDB" id="A0A6B0YWF2"/>
<keyword evidence="3" id="KW-0813">Transport</keyword>
<organism evidence="11">
    <name type="scientific">Caldilineaceae bacterium SB0664_bin_27</name>
    <dbReference type="NCBI Taxonomy" id="2605260"/>
    <lineage>
        <taxon>Bacteria</taxon>
        <taxon>Bacillati</taxon>
        <taxon>Chloroflexota</taxon>
        <taxon>Caldilineae</taxon>
        <taxon>Caldilineales</taxon>
        <taxon>Caldilineaceae</taxon>
    </lineage>
</organism>
<dbReference type="GO" id="GO:0015833">
    <property type="term" value="P:peptide transport"/>
    <property type="evidence" value="ECO:0007669"/>
    <property type="project" value="InterPro"/>
</dbReference>
<evidence type="ECO:0000313" key="11">
    <source>
        <dbReference type="EMBL" id="MXY94967.1"/>
    </source>
</evidence>
<dbReference type="EMBL" id="VXRG01000131">
    <property type="protein sequence ID" value="MXY94967.1"/>
    <property type="molecule type" value="Genomic_DNA"/>
</dbReference>
<keyword evidence="6" id="KW-0547">Nucleotide-binding</keyword>
<evidence type="ECO:0000256" key="1">
    <source>
        <dbReference type="ARBA" id="ARBA00004202"/>
    </source>
</evidence>
<keyword evidence="8" id="KW-1278">Translocase</keyword>
<dbReference type="InterPro" id="IPR003439">
    <property type="entry name" value="ABC_transporter-like_ATP-bd"/>
</dbReference>
<dbReference type="PROSITE" id="PS50893">
    <property type="entry name" value="ABC_TRANSPORTER_2"/>
    <property type="match status" value="1"/>
</dbReference>
<keyword evidence="4" id="KW-1003">Cell membrane</keyword>
<dbReference type="Pfam" id="PF00005">
    <property type="entry name" value="ABC_tran"/>
    <property type="match status" value="1"/>
</dbReference>
<dbReference type="GO" id="GO:0016887">
    <property type="term" value="F:ATP hydrolysis activity"/>
    <property type="evidence" value="ECO:0007669"/>
    <property type="project" value="InterPro"/>
</dbReference>
<sequence>MEQQEPVLELRDLHTYFPLEEGLLKAVNGVSLTIHKNRTLGVVGESGCGKSVTAQSILRIVPEFAQMTGEILLHQNGHITDLAALAPSGKEIRDIRGRDISMIFQEPMTAFSPVHTVGDQIMEAILVHEDTAREEARSRAVELLSLVGIPMPDERVDAYPHQLSGGMRQRAMIAMALALKPKLLIADEPTTALDVTIQAQILRLMKTLQAEMGMSIMFITHDLGVIANMADEVAVMYLGRVVEFGSVRQIFRSPQHPYTQALLRSIPRTGHRARVRLDTIEGIVPVPLDPPDICPFSDRCTQFIPGRCDEKVPDFLETESGHSVRCILYE</sequence>
<dbReference type="NCBIfam" id="TIGR01727">
    <property type="entry name" value="oligo_HPY"/>
    <property type="match status" value="1"/>
</dbReference>
<dbReference type="SUPFAM" id="SSF52540">
    <property type="entry name" value="P-loop containing nucleoside triphosphate hydrolases"/>
    <property type="match status" value="1"/>
</dbReference>
<protein>
    <submittedName>
        <fullName evidence="11">ABC transporter ATP-binding protein</fullName>
    </submittedName>
</protein>
<dbReference type="SMART" id="SM00382">
    <property type="entry name" value="AAA"/>
    <property type="match status" value="1"/>
</dbReference>